<evidence type="ECO:0000313" key="12">
    <source>
        <dbReference type="Proteomes" id="UP000626109"/>
    </source>
</evidence>
<organism evidence="11 12">
    <name type="scientific">Polarella glacialis</name>
    <name type="common">Dinoflagellate</name>
    <dbReference type="NCBI Taxonomy" id="89957"/>
    <lineage>
        <taxon>Eukaryota</taxon>
        <taxon>Sar</taxon>
        <taxon>Alveolata</taxon>
        <taxon>Dinophyceae</taxon>
        <taxon>Suessiales</taxon>
        <taxon>Suessiaceae</taxon>
        <taxon>Polarella</taxon>
    </lineage>
</organism>
<evidence type="ECO:0000256" key="4">
    <source>
        <dbReference type="ARBA" id="ARBA00022840"/>
    </source>
</evidence>
<evidence type="ECO:0000256" key="3">
    <source>
        <dbReference type="ARBA" id="ARBA00022777"/>
    </source>
</evidence>
<keyword evidence="5" id="KW-0652">Protein synthesis inhibitor</keyword>
<dbReference type="SUPFAM" id="SSF56112">
    <property type="entry name" value="Protein kinase-like (PK-like)"/>
    <property type="match status" value="1"/>
</dbReference>
<dbReference type="InterPro" id="IPR011009">
    <property type="entry name" value="Kinase-like_dom_sf"/>
</dbReference>
<evidence type="ECO:0000256" key="6">
    <source>
        <dbReference type="ARBA" id="ARBA00037982"/>
    </source>
</evidence>
<dbReference type="InterPro" id="IPR000719">
    <property type="entry name" value="Prot_kinase_dom"/>
</dbReference>
<dbReference type="GO" id="GO:0017148">
    <property type="term" value="P:negative regulation of translation"/>
    <property type="evidence" value="ECO:0007669"/>
    <property type="project" value="UniProtKB-KW"/>
</dbReference>
<keyword evidence="13" id="KW-1185">Reference proteome</keyword>
<dbReference type="PANTHER" id="PTHR11042">
    <property type="entry name" value="EUKARYOTIC TRANSLATION INITIATION FACTOR 2-ALPHA KINASE EIF2-ALPHA KINASE -RELATED"/>
    <property type="match status" value="1"/>
</dbReference>
<evidence type="ECO:0000313" key="9">
    <source>
        <dbReference type="EMBL" id="CAE8614823.1"/>
    </source>
</evidence>
<gene>
    <name evidence="9" type="ORF">PGLA1383_LOCUS32544</name>
    <name evidence="10" type="ORF">PGLA1383_LOCUS43660</name>
    <name evidence="11" type="ORF">PGLA2088_LOCUS29539</name>
</gene>
<accession>A0A813KCX9</accession>
<feature type="compositionally biased region" description="Polar residues" evidence="7">
    <location>
        <begin position="194"/>
        <end position="212"/>
    </location>
</feature>
<evidence type="ECO:0000313" key="13">
    <source>
        <dbReference type="Proteomes" id="UP000654075"/>
    </source>
</evidence>
<evidence type="ECO:0000256" key="2">
    <source>
        <dbReference type="ARBA" id="ARBA00022741"/>
    </source>
</evidence>
<dbReference type="OrthoDB" id="445727at2759"/>
<dbReference type="SMART" id="SM00220">
    <property type="entry name" value="S_TKc"/>
    <property type="match status" value="1"/>
</dbReference>
<dbReference type="Pfam" id="PF00069">
    <property type="entry name" value="Pkinase"/>
    <property type="match status" value="1"/>
</dbReference>
<feature type="region of interest" description="Disordered" evidence="7">
    <location>
        <begin position="189"/>
        <end position="213"/>
    </location>
</feature>
<evidence type="ECO:0000256" key="7">
    <source>
        <dbReference type="SAM" id="MobiDB-lite"/>
    </source>
</evidence>
<dbReference type="GO" id="GO:0005634">
    <property type="term" value="C:nucleus"/>
    <property type="evidence" value="ECO:0007669"/>
    <property type="project" value="TreeGrafter"/>
</dbReference>
<comment type="similarity">
    <text evidence="6">Belongs to the protein kinase superfamily. Ser/Thr protein kinase family. GCN2 subfamily.</text>
</comment>
<feature type="domain" description="Protein kinase" evidence="8">
    <location>
        <begin position="1"/>
        <end position="245"/>
    </location>
</feature>
<dbReference type="Proteomes" id="UP000626109">
    <property type="component" value="Unassembled WGS sequence"/>
</dbReference>
<sequence length="290" mass="32066">MPLLSGGTLKDWIEAINGGEEGTESVGVRSAVSSSSISSHVDSRPSHAPDWYLQTLHGLTYLHWNGILHRDIKPGNLLLEAGGRLLQIGDFGSALLMPGPGPHPKFGNDVGAGVCTPHYSAPETTMMSRSSASSDMWCVGATFFEVVTLESLIPMDFDFQELDDREVWERLLEDQLEFLQDPCTPYPMQRVHSKASSVSDGSKNSDLRNSPRQKAFEIRDELQDLLRLNANDRPSAASIVSRPSNFKRIAGILAMRALPAETFEAHTMEFQRVLQESKAANRARDNIQFL</sequence>
<evidence type="ECO:0000256" key="5">
    <source>
        <dbReference type="ARBA" id="ARBA00023193"/>
    </source>
</evidence>
<dbReference type="GO" id="GO:0005524">
    <property type="term" value="F:ATP binding"/>
    <property type="evidence" value="ECO:0007669"/>
    <property type="project" value="UniProtKB-KW"/>
</dbReference>
<dbReference type="PROSITE" id="PS00108">
    <property type="entry name" value="PROTEIN_KINASE_ST"/>
    <property type="match status" value="1"/>
</dbReference>
<dbReference type="GO" id="GO:0005737">
    <property type="term" value="C:cytoplasm"/>
    <property type="evidence" value="ECO:0007669"/>
    <property type="project" value="TreeGrafter"/>
</dbReference>
<keyword evidence="4" id="KW-0067">ATP-binding</keyword>
<evidence type="ECO:0000313" key="10">
    <source>
        <dbReference type="EMBL" id="CAE8626764.1"/>
    </source>
</evidence>
<dbReference type="InterPro" id="IPR050339">
    <property type="entry name" value="CC_SR_Kinase"/>
</dbReference>
<dbReference type="EMBL" id="CAJNNV010029029">
    <property type="protein sequence ID" value="CAE8626764.1"/>
    <property type="molecule type" value="Genomic_DNA"/>
</dbReference>
<comment type="caution">
    <text evidence="11">The sequence shown here is derived from an EMBL/GenBank/DDBJ whole genome shotgun (WGS) entry which is preliminary data.</text>
</comment>
<dbReference type="GO" id="GO:0004672">
    <property type="term" value="F:protein kinase activity"/>
    <property type="evidence" value="ECO:0007669"/>
    <property type="project" value="InterPro"/>
</dbReference>
<dbReference type="EMBL" id="CAJNNV010025512">
    <property type="protein sequence ID" value="CAE8614823.1"/>
    <property type="molecule type" value="Genomic_DNA"/>
</dbReference>
<protein>
    <recommendedName>
        <fullName evidence="8">Protein kinase domain-containing protein</fullName>
    </recommendedName>
</protein>
<dbReference type="InterPro" id="IPR008271">
    <property type="entry name" value="Ser/Thr_kinase_AS"/>
</dbReference>
<evidence type="ECO:0000259" key="8">
    <source>
        <dbReference type="PROSITE" id="PS50011"/>
    </source>
</evidence>
<dbReference type="EMBL" id="CAJNNW010028370">
    <property type="protein sequence ID" value="CAE8695784.1"/>
    <property type="molecule type" value="Genomic_DNA"/>
</dbReference>
<keyword evidence="3" id="KW-0418">Kinase</keyword>
<dbReference type="Proteomes" id="UP000654075">
    <property type="component" value="Unassembled WGS sequence"/>
</dbReference>
<proteinExistence type="inferred from homology"/>
<keyword evidence="2" id="KW-0547">Nucleotide-binding</keyword>
<evidence type="ECO:0000313" key="11">
    <source>
        <dbReference type="EMBL" id="CAE8695784.1"/>
    </source>
</evidence>
<dbReference type="PROSITE" id="PS50011">
    <property type="entry name" value="PROTEIN_KINASE_DOM"/>
    <property type="match status" value="1"/>
</dbReference>
<dbReference type="Gene3D" id="1.10.510.10">
    <property type="entry name" value="Transferase(Phosphotransferase) domain 1"/>
    <property type="match status" value="1"/>
</dbReference>
<dbReference type="AlphaFoldDB" id="A0A813KCX9"/>
<name>A0A813KCX9_POLGL</name>
<reference evidence="11" key="1">
    <citation type="submission" date="2021-02" db="EMBL/GenBank/DDBJ databases">
        <authorList>
            <person name="Dougan E. K."/>
            <person name="Rhodes N."/>
            <person name="Thang M."/>
            <person name="Chan C."/>
        </authorList>
    </citation>
    <scope>NUCLEOTIDE SEQUENCE</scope>
</reference>
<keyword evidence="1" id="KW-0808">Transferase</keyword>
<evidence type="ECO:0000256" key="1">
    <source>
        <dbReference type="ARBA" id="ARBA00022679"/>
    </source>
</evidence>